<sequence length="181" mass="21251">MFTISFKAIDNFDEIKQMSAKRFDLTKQDIEGSIELDFNGSKYGMFFDDCPFGNERLIRWFVDLLTIVQKIRIHQYVAYRIPDSANLWLEFKQQGVELQVSLVEDIDREVILDLFITEPNEEFRYSNWNGVNVSSTSFTEEIMKNAHQFLDFVTELNPDILQSTSIQILQEKLTDVKRLTS</sequence>
<gene>
    <name evidence="1" type="ORF">J2Z28_002686</name>
</gene>
<organism evidence="1 2">
    <name type="scientific">Paenibacillus xylanexedens</name>
    <dbReference type="NCBI Taxonomy" id="528191"/>
    <lineage>
        <taxon>Bacteria</taxon>
        <taxon>Bacillati</taxon>
        <taxon>Bacillota</taxon>
        <taxon>Bacilli</taxon>
        <taxon>Bacillales</taxon>
        <taxon>Paenibacillaceae</taxon>
        <taxon>Paenibacillus</taxon>
    </lineage>
</organism>
<reference evidence="1 2" key="1">
    <citation type="submission" date="2021-03" db="EMBL/GenBank/DDBJ databases">
        <title>Genomic Encyclopedia of Type Strains, Phase IV (KMG-IV): sequencing the most valuable type-strain genomes for metagenomic binning, comparative biology and taxonomic classification.</title>
        <authorList>
            <person name="Goeker M."/>
        </authorList>
    </citation>
    <scope>NUCLEOTIDE SEQUENCE [LARGE SCALE GENOMIC DNA]</scope>
    <source>
        <strain evidence="1 2">DSM 21292</strain>
    </source>
</reference>
<dbReference type="EMBL" id="JAGIKV010000008">
    <property type="protein sequence ID" value="MBP2246057.1"/>
    <property type="molecule type" value="Genomic_DNA"/>
</dbReference>
<protein>
    <submittedName>
        <fullName evidence="1">Uncharacterized protein</fullName>
    </submittedName>
</protein>
<dbReference type="Proteomes" id="UP000810207">
    <property type="component" value="Unassembled WGS sequence"/>
</dbReference>
<comment type="caution">
    <text evidence="1">The sequence shown here is derived from an EMBL/GenBank/DDBJ whole genome shotgun (WGS) entry which is preliminary data.</text>
</comment>
<name>A0ABS4RT44_PAEXY</name>
<dbReference type="RefSeq" id="WP_211082816.1">
    <property type="nucleotide sequence ID" value="NZ_CBCSLC010000005.1"/>
</dbReference>
<accession>A0ABS4RT44</accession>
<evidence type="ECO:0000313" key="2">
    <source>
        <dbReference type="Proteomes" id="UP000810207"/>
    </source>
</evidence>
<evidence type="ECO:0000313" key="1">
    <source>
        <dbReference type="EMBL" id="MBP2246057.1"/>
    </source>
</evidence>
<proteinExistence type="predicted"/>
<keyword evidence="2" id="KW-1185">Reference proteome</keyword>